<dbReference type="InterPro" id="IPR045749">
    <property type="entry name" value="DUF6090"/>
</dbReference>
<keyword evidence="1" id="KW-1133">Transmembrane helix</keyword>
<comment type="caution">
    <text evidence="2">The sequence shown here is derived from an EMBL/GenBank/DDBJ whole genome shotgun (WGS) entry which is preliminary data.</text>
</comment>
<keyword evidence="1" id="KW-0812">Transmembrane</keyword>
<sequence length="267" mass="31778">MKNLMIQFFRKIRRKLLTESKFTKYLIYALGEIVLVVIGILIALQINNWNELEKIKLREISQLKSIQEDIMLDTTDVKFNLTYHKLFLKSEQKLLKYLLSPNQVPEEEIKYENAQGISLLLVLHESAFNNLRNNNLNIMTSQKLKKQISNHYDSYAKSLLIFENNYDQFDNYLLKRPYFLKYFHYKDKMASKESTEHNNSDYYNPEIEMTKLILADTLGLKSDEEFKIVLAECISNSKIKIQFYENFIVKNKELYKAIELELLKLEN</sequence>
<evidence type="ECO:0000256" key="1">
    <source>
        <dbReference type="SAM" id="Phobius"/>
    </source>
</evidence>
<protein>
    <submittedName>
        <fullName evidence="2">Uncharacterized protein</fullName>
    </submittedName>
</protein>
<accession>A0ABQ1WTV8</accession>
<keyword evidence="1" id="KW-0472">Membrane</keyword>
<evidence type="ECO:0000313" key="3">
    <source>
        <dbReference type="Proteomes" id="UP000605733"/>
    </source>
</evidence>
<evidence type="ECO:0000313" key="2">
    <source>
        <dbReference type="EMBL" id="GGG45087.1"/>
    </source>
</evidence>
<dbReference type="Proteomes" id="UP000605733">
    <property type="component" value="Unassembled WGS sequence"/>
</dbReference>
<dbReference type="Pfam" id="PF19578">
    <property type="entry name" value="DUF6090"/>
    <property type="match status" value="1"/>
</dbReference>
<keyword evidence="3" id="KW-1185">Reference proteome</keyword>
<gene>
    <name evidence="2" type="ORF">GCM10011532_31320</name>
</gene>
<name>A0ABQ1WTV8_9FLAO</name>
<feature type="transmembrane region" description="Helical" evidence="1">
    <location>
        <begin position="25"/>
        <end position="46"/>
    </location>
</feature>
<proteinExistence type="predicted"/>
<organism evidence="2 3">
    <name type="scientific">Christiangramia forsetii</name>
    <dbReference type="NCBI Taxonomy" id="411153"/>
    <lineage>
        <taxon>Bacteria</taxon>
        <taxon>Pseudomonadati</taxon>
        <taxon>Bacteroidota</taxon>
        <taxon>Flavobacteriia</taxon>
        <taxon>Flavobacteriales</taxon>
        <taxon>Flavobacteriaceae</taxon>
        <taxon>Christiangramia</taxon>
    </lineage>
</organism>
<reference evidence="3" key="1">
    <citation type="journal article" date="2019" name="Int. J. Syst. Evol. Microbiol.">
        <title>The Global Catalogue of Microorganisms (GCM) 10K type strain sequencing project: providing services to taxonomists for standard genome sequencing and annotation.</title>
        <authorList>
            <consortium name="The Broad Institute Genomics Platform"/>
            <consortium name="The Broad Institute Genome Sequencing Center for Infectious Disease"/>
            <person name="Wu L."/>
            <person name="Ma J."/>
        </authorList>
    </citation>
    <scope>NUCLEOTIDE SEQUENCE [LARGE SCALE GENOMIC DNA]</scope>
    <source>
        <strain evidence="3">CGMCC 1.15422</strain>
    </source>
</reference>
<dbReference type="EMBL" id="BMIX01000010">
    <property type="protein sequence ID" value="GGG45087.1"/>
    <property type="molecule type" value="Genomic_DNA"/>
</dbReference>